<dbReference type="GO" id="GO:0035312">
    <property type="term" value="F:5'-3' DNA exonuclease activity"/>
    <property type="evidence" value="ECO:0007669"/>
    <property type="project" value="TreeGrafter"/>
</dbReference>
<sequence length="227" mass="25337">MYADLHIHTALSPCASDDMTPNNIVNMALLKGLNAIAITDHNSSLNTRAVIEAARGRIKVIPGIEVQSKEDVHILCLFKNSDGAESFSEIIYRHLPRINNKEDIFGNQLIMDCNDNVIGSENKLLLNAVDLSIEDICTYARECGGISIPAHVDRQGYGILYQLGFIPDDLGFTYIEVSRSCDIGTFFNIYPDLKRYHVIKSSDAHQLGDILERYECTKICIPAIDLY</sequence>
<dbReference type="GO" id="GO:0004534">
    <property type="term" value="F:5'-3' RNA exonuclease activity"/>
    <property type="evidence" value="ECO:0007669"/>
    <property type="project" value="TreeGrafter"/>
</dbReference>
<dbReference type="OrthoDB" id="9791620at2"/>
<evidence type="ECO:0000259" key="1">
    <source>
        <dbReference type="SMART" id="SM00481"/>
    </source>
</evidence>
<dbReference type="InterPro" id="IPR004013">
    <property type="entry name" value="PHP_dom"/>
</dbReference>
<name>A0A1M4WPK7_9THEO</name>
<dbReference type="CDD" id="cd07432">
    <property type="entry name" value="PHP_HisPPase"/>
    <property type="match status" value="1"/>
</dbReference>
<dbReference type="InterPro" id="IPR016195">
    <property type="entry name" value="Pol/histidinol_Pase-like"/>
</dbReference>
<feature type="domain" description="Polymerase/histidinol phosphatase N-terminal" evidence="1">
    <location>
        <begin position="3"/>
        <end position="70"/>
    </location>
</feature>
<evidence type="ECO:0000313" key="3">
    <source>
        <dbReference type="Proteomes" id="UP000184088"/>
    </source>
</evidence>
<dbReference type="RefSeq" id="WP_073342049.1">
    <property type="nucleotide sequence ID" value="NZ_FQVH01000006.1"/>
</dbReference>
<dbReference type="PANTHER" id="PTHR42924:SF3">
    <property type="entry name" value="POLYMERASE_HISTIDINOL PHOSPHATASE N-TERMINAL DOMAIN-CONTAINING PROTEIN"/>
    <property type="match status" value="1"/>
</dbReference>
<dbReference type="InterPro" id="IPR003141">
    <property type="entry name" value="Pol/His_phosphatase_N"/>
</dbReference>
<dbReference type="SUPFAM" id="SSF89550">
    <property type="entry name" value="PHP domain-like"/>
    <property type="match status" value="1"/>
</dbReference>
<protein>
    <recommendedName>
        <fullName evidence="1">Polymerase/histidinol phosphatase N-terminal domain-containing protein</fullName>
    </recommendedName>
</protein>
<dbReference type="AlphaFoldDB" id="A0A1M4WPK7"/>
<accession>A0A1M4WPK7</accession>
<dbReference type="InterPro" id="IPR052018">
    <property type="entry name" value="PHP_domain"/>
</dbReference>
<dbReference type="STRING" id="1121256.SAMN02746089_00867"/>
<keyword evidence="3" id="KW-1185">Reference proteome</keyword>
<dbReference type="Gene3D" id="3.20.20.140">
    <property type="entry name" value="Metal-dependent hydrolases"/>
    <property type="match status" value="1"/>
</dbReference>
<proteinExistence type="predicted"/>
<dbReference type="EMBL" id="FQVH01000006">
    <property type="protein sequence ID" value="SHE83128.1"/>
    <property type="molecule type" value="Genomic_DNA"/>
</dbReference>
<dbReference type="Proteomes" id="UP000184088">
    <property type="component" value="Unassembled WGS sequence"/>
</dbReference>
<dbReference type="PANTHER" id="PTHR42924">
    <property type="entry name" value="EXONUCLEASE"/>
    <property type="match status" value="1"/>
</dbReference>
<evidence type="ECO:0000313" key="2">
    <source>
        <dbReference type="EMBL" id="SHE83128.1"/>
    </source>
</evidence>
<organism evidence="2 3">
    <name type="scientific">Caldanaerobius fijiensis DSM 17918</name>
    <dbReference type="NCBI Taxonomy" id="1121256"/>
    <lineage>
        <taxon>Bacteria</taxon>
        <taxon>Bacillati</taxon>
        <taxon>Bacillota</taxon>
        <taxon>Clostridia</taxon>
        <taxon>Thermoanaerobacterales</taxon>
        <taxon>Thermoanaerobacteraceae</taxon>
        <taxon>Caldanaerobius</taxon>
    </lineage>
</organism>
<reference evidence="2 3" key="1">
    <citation type="submission" date="2016-11" db="EMBL/GenBank/DDBJ databases">
        <authorList>
            <person name="Jaros S."/>
            <person name="Januszkiewicz K."/>
            <person name="Wedrychowicz H."/>
        </authorList>
    </citation>
    <scope>NUCLEOTIDE SEQUENCE [LARGE SCALE GENOMIC DNA]</scope>
    <source>
        <strain evidence="2 3">DSM 17918</strain>
    </source>
</reference>
<gene>
    <name evidence="2" type="ORF">SAMN02746089_00867</name>
</gene>
<dbReference type="Pfam" id="PF02811">
    <property type="entry name" value="PHP"/>
    <property type="match status" value="1"/>
</dbReference>
<dbReference type="SMART" id="SM00481">
    <property type="entry name" value="POLIIIAc"/>
    <property type="match status" value="1"/>
</dbReference>